<evidence type="ECO:0000256" key="1">
    <source>
        <dbReference type="ARBA" id="ARBA00001974"/>
    </source>
</evidence>
<dbReference type="InterPro" id="IPR016156">
    <property type="entry name" value="FAD/NAD-linked_Rdtase_dimer_sf"/>
</dbReference>
<dbReference type="InterPro" id="IPR004099">
    <property type="entry name" value="Pyr_nucl-diS_OxRdtase_dimer"/>
</dbReference>
<dbReference type="Pfam" id="PF07992">
    <property type="entry name" value="Pyr_redox_2"/>
    <property type="match status" value="1"/>
</dbReference>
<accession>A0A0P9F4W6</accession>
<evidence type="ECO:0000256" key="3">
    <source>
        <dbReference type="ARBA" id="ARBA00022630"/>
    </source>
</evidence>
<gene>
    <name evidence="9" type="ORF">SE19_03530</name>
</gene>
<protein>
    <submittedName>
        <fullName evidence="9">NADH dehydrogenase</fullName>
    </submittedName>
</protein>
<dbReference type="PANTHER" id="PTHR43429:SF1">
    <property type="entry name" value="NAD(P)H SULFUR OXIDOREDUCTASE (COA-DEPENDENT)"/>
    <property type="match status" value="1"/>
</dbReference>
<dbReference type="PATRIC" id="fig|507754.4.peg.1624"/>
<dbReference type="SUPFAM" id="SSF51905">
    <property type="entry name" value="FAD/NAD(P)-binding domain"/>
    <property type="match status" value="1"/>
</dbReference>
<dbReference type="PRINTS" id="PR00368">
    <property type="entry name" value="FADPNR"/>
</dbReference>
<dbReference type="Pfam" id="PF02852">
    <property type="entry name" value="Pyr_redox_dim"/>
    <property type="match status" value="1"/>
</dbReference>
<organism evidence="9 10">
    <name type="scientific">Acidiplasma aeolicum</name>
    <dbReference type="NCBI Taxonomy" id="507754"/>
    <lineage>
        <taxon>Archaea</taxon>
        <taxon>Methanobacteriati</taxon>
        <taxon>Thermoplasmatota</taxon>
        <taxon>Thermoplasmata</taxon>
        <taxon>Thermoplasmatales</taxon>
        <taxon>Ferroplasmaceae</taxon>
        <taxon>Acidiplasma</taxon>
    </lineage>
</organism>
<keyword evidence="3" id="KW-0285">Flavoprotein</keyword>
<dbReference type="PRINTS" id="PR00469">
    <property type="entry name" value="PNDRDTASEII"/>
</dbReference>
<dbReference type="InterPro" id="IPR023753">
    <property type="entry name" value="FAD/NAD-binding_dom"/>
</dbReference>
<evidence type="ECO:0000259" key="7">
    <source>
        <dbReference type="Pfam" id="PF02852"/>
    </source>
</evidence>
<dbReference type="GO" id="GO:0016491">
    <property type="term" value="F:oxidoreductase activity"/>
    <property type="evidence" value="ECO:0007669"/>
    <property type="project" value="UniProtKB-KW"/>
</dbReference>
<dbReference type="SUPFAM" id="SSF55424">
    <property type="entry name" value="FAD/NAD-linked reductases, dimerisation (C-terminal) domain"/>
    <property type="match status" value="1"/>
</dbReference>
<proteinExistence type="inferred from homology"/>
<keyword evidence="6" id="KW-0676">Redox-active center</keyword>
<dbReference type="InterPro" id="IPR036188">
    <property type="entry name" value="FAD/NAD-bd_sf"/>
</dbReference>
<feature type="domain" description="FAD/NAD(P)-binding" evidence="8">
    <location>
        <begin position="2"/>
        <end position="293"/>
    </location>
</feature>
<evidence type="ECO:0000313" key="10">
    <source>
        <dbReference type="Proteomes" id="UP000050515"/>
    </source>
</evidence>
<keyword evidence="4" id="KW-0274">FAD</keyword>
<dbReference type="EMBL" id="LJCQ01000169">
    <property type="protein sequence ID" value="KPV46874.1"/>
    <property type="molecule type" value="Genomic_DNA"/>
</dbReference>
<dbReference type="AlphaFoldDB" id="A0A0P9F4W6"/>
<dbReference type="InterPro" id="IPR050260">
    <property type="entry name" value="FAD-bd_OxRdtase"/>
</dbReference>
<dbReference type="PANTHER" id="PTHR43429">
    <property type="entry name" value="PYRIDINE NUCLEOTIDE-DISULFIDE OXIDOREDUCTASE DOMAIN-CONTAINING"/>
    <property type="match status" value="1"/>
</dbReference>
<dbReference type="RefSeq" id="WP_054964057.1">
    <property type="nucleotide sequence ID" value="NZ_LJCQ01000169.1"/>
</dbReference>
<name>A0A0P9F4W6_9ARCH</name>
<feature type="domain" description="Pyridine nucleotide-disulphide oxidoreductase dimerisation" evidence="7">
    <location>
        <begin position="318"/>
        <end position="415"/>
    </location>
</feature>
<dbReference type="Proteomes" id="UP000050515">
    <property type="component" value="Unassembled WGS sequence"/>
</dbReference>
<evidence type="ECO:0000259" key="8">
    <source>
        <dbReference type="Pfam" id="PF07992"/>
    </source>
</evidence>
<evidence type="ECO:0000256" key="6">
    <source>
        <dbReference type="ARBA" id="ARBA00023284"/>
    </source>
</evidence>
<dbReference type="Gene3D" id="3.50.50.60">
    <property type="entry name" value="FAD/NAD(P)-binding domain"/>
    <property type="match status" value="2"/>
</dbReference>
<keyword evidence="5" id="KW-0560">Oxidoreductase</keyword>
<reference evidence="9 10" key="1">
    <citation type="submission" date="2015-09" db="EMBL/GenBank/DDBJ databases">
        <title>Draft genome sequence of Acidiplasma aeolicum DSM 18409.</title>
        <authorList>
            <person name="Hemp J."/>
        </authorList>
    </citation>
    <scope>NUCLEOTIDE SEQUENCE [LARGE SCALE GENOMIC DNA]</scope>
    <source>
        <strain evidence="9 10">V</strain>
    </source>
</reference>
<evidence type="ECO:0000313" key="9">
    <source>
        <dbReference type="EMBL" id="KPV46874.1"/>
    </source>
</evidence>
<comment type="caution">
    <text evidence="9">The sequence shown here is derived from an EMBL/GenBank/DDBJ whole genome shotgun (WGS) entry which is preliminary data.</text>
</comment>
<sequence>MEVIVIGGGAAGMSAASKIKRENPDYNVTVFEKSNFVSYAECGMPYYLAGYFDDFTRLLHYPITEFTDKRKIRVFINTKIDRIDAVNKRVFSGTVAYSYDKLVIATGASPKIPDVLKDTYFLRSMNEAINIKKKLENSHDVTLIGAGVLGTELFSLLSERYNVRLISKHEFILPYLDEDIGNVLKEIVLANNKNIEFNSVPVEVTKNNNKFTVKTEYGTHDADIVISSTGIIPDVSLAEEAGLKTVNGLISTDDYLHTSDYDIFAGGDTAAVKNIITGERQHFPLAQIANKMGRTIGVNINRDTRKFPGALGTTIINVFGWQVGYTGINERTAAKYNINAEKILVHGKSRSAYLNGSDVYIKIIINKNTEKIIGAQIIDKDNGAWRLNTLAAAITSGISVSDMFYADLGYEPEYGPVWDPIIIASSLGIDKLDAK</sequence>
<comment type="similarity">
    <text evidence="2">Belongs to the class-III pyridine nucleotide-disulfide oxidoreductase family.</text>
</comment>
<evidence type="ECO:0000256" key="2">
    <source>
        <dbReference type="ARBA" id="ARBA00009130"/>
    </source>
</evidence>
<evidence type="ECO:0000256" key="5">
    <source>
        <dbReference type="ARBA" id="ARBA00023002"/>
    </source>
</evidence>
<comment type="cofactor">
    <cofactor evidence="1">
        <name>FAD</name>
        <dbReference type="ChEBI" id="CHEBI:57692"/>
    </cofactor>
</comment>
<evidence type="ECO:0000256" key="4">
    <source>
        <dbReference type="ARBA" id="ARBA00022827"/>
    </source>
</evidence>